<reference evidence="2" key="1">
    <citation type="journal article" date="2020" name="Plant J.">
        <title>Transposons played a major role in the diversification between the closely related almond and peach genomes: results from the almond genome sequence.</title>
        <authorList>
            <person name="Alioto T."/>
            <person name="Alexiou K.G."/>
            <person name="Bardil A."/>
            <person name="Barteri F."/>
            <person name="Castanera R."/>
            <person name="Cruz F."/>
            <person name="Dhingra A."/>
            <person name="Duval H."/>
            <person name="Fernandez I Marti A."/>
            <person name="Frias L."/>
            <person name="Galan B."/>
            <person name="Garcia J.L."/>
            <person name="Howad W."/>
            <person name="Gomez-Garrido J."/>
            <person name="Gut M."/>
            <person name="Julca I."/>
            <person name="Morata J."/>
            <person name="Puigdomenech P."/>
            <person name="Ribeca P."/>
            <person name="Rubio Cabetas M.J."/>
            <person name="Vlasova A."/>
            <person name="Wirthensohn M."/>
            <person name="Garcia-Mas J."/>
            <person name="Gabaldon T."/>
            <person name="Casacuberta J.M."/>
            <person name="Arus P."/>
        </authorList>
    </citation>
    <scope>NUCLEOTIDE SEQUENCE [LARGE SCALE GENOMIC DNA]</scope>
    <source>
        <strain evidence="2">cv. Texas</strain>
    </source>
</reference>
<proteinExistence type="predicted"/>
<dbReference type="AlphaFoldDB" id="A0A5E4GDK2"/>
<dbReference type="InParanoid" id="A0A5E4GDK2"/>
<name>A0A5E4GDK2_PRUDU</name>
<evidence type="ECO:0000313" key="1">
    <source>
        <dbReference type="EMBL" id="VVA37618.1"/>
    </source>
</evidence>
<sequence>MGGVAHVAEAHKGCDGKGMSATWPQLLAGCYGDGWGRRHGKKKKKKKKGIFIIRACLWCKYAERERDGWGWRKRWCGDHRWGVGVVWWWWWLTLGISGDCGTHIFWMGPTSRTSVCSLSLLNLFVSSFEACFD</sequence>
<organism evidence="1 2">
    <name type="scientific">Prunus dulcis</name>
    <name type="common">Almond</name>
    <name type="synonym">Amygdalus dulcis</name>
    <dbReference type="NCBI Taxonomy" id="3755"/>
    <lineage>
        <taxon>Eukaryota</taxon>
        <taxon>Viridiplantae</taxon>
        <taxon>Streptophyta</taxon>
        <taxon>Embryophyta</taxon>
        <taxon>Tracheophyta</taxon>
        <taxon>Spermatophyta</taxon>
        <taxon>Magnoliopsida</taxon>
        <taxon>eudicotyledons</taxon>
        <taxon>Gunneridae</taxon>
        <taxon>Pentapetalae</taxon>
        <taxon>rosids</taxon>
        <taxon>fabids</taxon>
        <taxon>Rosales</taxon>
        <taxon>Rosaceae</taxon>
        <taxon>Amygdaloideae</taxon>
        <taxon>Amygdaleae</taxon>
        <taxon>Prunus</taxon>
    </lineage>
</organism>
<dbReference type="EMBL" id="CABIKO010000556">
    <property type="protein sequence ID" value="VVA37618.1"/>
    <property type="molecule type" value="Genomic_DNA"/>
</dbReference>
<evidence type="ECO:0000313" key="2">
    <source>
        <dbReference type="Proteomes" id="UP000327085"/>
    </source>
</evidence>
<gene>
    <name evidence="1" type="ORF">ALMOND_2B016340</name>
</gene>
<accession>A0A5E4GDK2</accession>
<dbReference type="Gramene" id="VVA37618">
    <property type="protein sequence ID" value="VVA37618"/>
    <property type="gene ID" value="Prudul26B016340"/>
</dbReference>
<protein>
    <submittedName>
        <fullName evidence="1">Uncharacterized protein</fullName>
    </submittedName>
</protein>
<dbReference type="Proteomes" id="UP000327085">
    <property type="component" value="Chromosome 6"/>
</dbReference>